<reference evidence="3" key="1">
    <citation type="submission" date="2020-10" db="EMBL/GenBank/DDBJ databases">
        <authorList>
            <person name="Gilroy R."/>
        </authorList>
    </citation>
    <scope>NUCLEOTIDE SEQUENCE</scope>
    <source>
        <strain evidence="3">CHK199-13235</strain>
    </source>
</reference>
<evidence type="ECO:0000256" key="1">
    <source>
        <dbReference type="SAM" id="Phobius"/>
    </source>
</evidence>
<dbReference type="Pfam" id="PF07786">
    <property type="entry name" value="HGSNAT_cat"/>
    <property type="match status" value="1"/>
</dbReference>
<comment type="caution">
    <text evidence="3">The sequence shown here is derived from an EMBL/GenBank/DDBJ whole genome shotgun (WGS) entry which is preliminary data.</text>
</comment>
<feature type="domain" description="Heparan-alpha-glucosaminide N-acetyltransferase catalytic" evidence="2">
    <location>
        <begin position="11"/>
        <end position="227"/>
    </location>
</feature>
<organism evidence="3 4">
    <name type="scientific">Candidatus Merdivicinus excrementipullorum</name>
    <dbReference type="NCBI Taxonomy" id="2840867"/>
    <lineage>
        <taxon>Bacteria</taxon>
        <taxon>Bacillati</taxon>
        <taxon>Bacillota</taxon>
        <taxon>Clostridia</taxon>
        <taxon>Eubacteriales</taxon>
        <taxon>Oscillospiraceae</taxon>
        <taxon>Oscillospiraceae incertae sedis</taxon>
        <taxon>Candidatus Merdivicinus</taxon>
    </lineage>
</organism>
<protein>
    <submittedName>
        <fullName evidence="3">DUF1624 domain-containing protein</fullName>
    </submittedName>
</protein>
<reference evidence="3" key="2">
    <citation type="journal article" date="2021" name="PeerJ">
        <title>Extensive microbial diversity within the chicken gut microbiome revealed by metagenomics and culture.</title>
        <authorList>
            <person name="Gilroy R."/>
            <person name="Ravi A."/>
            <person name="Getino M."/>
            <person name="Pursley I."/>
            <person name="Horton D.L."/>
            <person name="Alikhan N.F."/>
            <person name="Baker D."/>
            <person name="Gharbi K."/>
            <person name="Hall N."/>
            <person name="Watson M."/>
            <person name="Adriaenssens E.M."/>
            <person name="Foster-Nyarko E."/>
            <person name="Jarju S."/>
            <person name="Secka A."/>
            <person name="Antonio M."/>
            <person name="Oren A."/>
            <person name="Chaudhuri R.R."/>
            <person name="La Ragione R."/>
            <person name="Hildebrand F."/>
            <person name="Pallen M.J."/>
        </authorList>
    </citation>
    <scope>NUCLEOTIDE SEQUENCE</scope>
    <source>
        <strain evidence="3">CHK199-13235</strain>
    </source>
</reference>
<feature type="transmembrane region" description="Helical" evidence="1">
    <location>
        <begin position="53"/>
        <end position="73"/>
    </location>
</feature>
<dbReference type="AlphaFoldDB" id="A0A9D1JZ08"/>
<evidence type="ECO:0000313" key="3">
    <source>
        <dbReference type="EMBL" id="HIS75770.1"/>
    </source>
</evidence>
<dbReference type="InterPro" id="IPR012429">
    <property type="entry name" value="HGSNAT_cat"/>
</dbReference>
<sequence>MTAAFDTQRLRVPILDELRGFDILAMILYHLAYDLVSLGVWDLPFFFSGWMNLVRDVFAGAFIVISGICCLYSRSNLKRGVSCLLAAVLVEGATALIPGMSIRFGILHLLGWSMALTGLWEHFWAKVPEKAGLLAASACFLAGYLLMPWMRAFPLAGNGLYRLGFPGEGFSSSDYFPLIPWLFLFWAGYFGGQLLRRQGLLRPGRPAFPFLSLCGRHSLWIYLLHQPVLAVFLFFIQK</sequence>
<feature type="transmembrane region" description="Helical" evidence="1">
    <location>
        <begin position="80"/>
        <end position="100"/>
    </location>
</feature>
<gene>
    <name evidence="3" type="ORF">IAB51_03070</name>
</gene>
<evidence type="ECO:0000313" key="4">
    <source>
        <dbReference type="Proteomes" id="UP000824002"/>
    </source>
</evidence>
<feature type="transmembrane region" description="Helical" evidence="1">
    <location>
        <begin position="131"/>
        <end position="150"/>
    </location>
</feature>
<evidence type="ECO:0000259" key="2">
    <source>
        <dbReference type="Pfam" id="PF07786"/>
    </source>
</evidence>
<dbReference type="EMBL" id="DVJP01000025">
    <property type="protein sequence ID" value="HIS75770.1"/>
    <property type="molecule type" value="Genomic_DNA"/>
</dbReference>
<feature type="transmembrane region" description="Helical" evidence="1">
    <location>
        <begin position="106"/>
        <end position="124"/>
    </location>
</feature>
<name>A0A9D1JZ08_9FIRM</name>
<proteinExistence type="predicted"/>
<keyword evidence="1" id="KW-0472">Membrane</keyword>
<accession>A0A9D1JZ08</accession>
<feature type="transmembrane region" description="Helical" evidence="1">
    <location>
        <begin position="175"/>
        <end position="195"/>
    </location>
</feature>
<keyword evidence="1" id="KW-1133">Transmembrane helix</keyword>
<feature type="transmembrane region" description="Helical" evidence="1">
    <location>
        <begin position="21"/>
        <end position="41"/>
    </location>
</feature>
<feature type="transmembrane region" description="Helical" evidence="1">
    <location>
        <begin position="219"/>
        <end position="236"/>
    </location>
</feature>
<keyword evidence="1" id="KW-0812">Transmembrane</keyword>
<dbReference type="Proteomes" id="UP000824002">
    <property type="component" value="Unassembled WGS sequence"/>
</dbReference>